<accession>Q0CTW6</accession>
<dbReference type="GeneID" id="4317652"/>
<reference evidence="2" key="1">
    <citation type="submission" date="2005-09" db="EMBL/GenBank/DDBJ databases">
        <title>Annotation of the Aspergillus terreus NIH2624 genome.</title>
        <authorList>
            <person name="Birren B.W."/>
            <person name="Lander E.S."/>
            <person name="Galagan J.E."/>
            <person name="Nusbaum C."/>
            <person name="Devon K."/>
            <person name="Henn M."/>
            <person name="Ma L.-J."/>
            <person name="Jaffe D.B."/>
            <person name="Butler J."/>
            <person name="Alvarez P."/>
            <person name="Gnerre S."/>
            <person name="Grabherr M."/>
            <person name="Kleber M."/>
            <person name="Mauceli E.W."/>
            <person name="Brockman W."/>
            <person name="Rounsley S."/>
            <person name="Young S.K."/>
            <person name="LaButti K."/>
            <person name="Pushparaj V."/>
            <person name="DeCaprio D."/>
            <person name="Crawford M."/>
            <person name="Koehrsen M."/>
            <person name="Engels R."/>
            <person name="Montgomery P."/>
            <person name="Pearson M."/>
            <person name="Howarth C."/>
            <person name="Larson L."/>
            <person name="Luoma S."/>
            <person name="White J."/>
            <person name="Alvarado L."/>
            <person name="Kodira C.D."/>
            <person name="Zeng Q."/>
            <person name="Oleary S."/>
            <person name="Yandava C."/>
            <person name="Denning D.W."/>
            <person name="Nierman W.C."/>
            <person name="Milne T."/>
            <person name="Madden K."/>
        </authorList>
    </citation>
    <scope>NUCLEOTIDE SEQUENCE [LARGE SCALE GENOMIC DNA]</scope>
    <source>
        <strain evidence="2">NIH 2624 / FGSC A1156</strain>
    </source>
</reference>
<dbReference type="AlphaFoldDB" id="Q0CTW6"/>
<sequence>MEHGYVSSSHPSQPQCPHGLICHAVNGPGFPFEETAPCDLRSGHEARSERIDPSVQGHVPGFKGTQSLSVCLFVIDINYRKCKNVYRSINRPSPINRQPRQP</sequence>
<gene>
    <name evidence="1" type="ORF">ATEG_02868</name>
</gene>
<dbReference type="Proteomes" id="UP000007963">
    <property type="component" value="Unassembled WGS sequence"/>
</dbReference>
<proteinExistence type="predicted"/>
<evidence type="ECO:0000313" key="1">
    <source>
        <dbReference type="EMBL" id="EAU36142.1"/>
    </source>
</evidence>
<protein>
    <submittedName>
        <fullName evidence="1">Uncharacterized protein</fullName>
    </submittedName>
</protein>
<organism evidence="1 2">
    <name type="scientific">Aspergillus terreus (strain NIH 2624 / FGSC A1156)</name>
    <dbReference type="NCBI Taxonomy" id="341663"/>
    <lineage>
        <taxon>Eukaryota</taxon>
        <taxon>Fungi</taxon>
        <taxon>Dikarya</taxon>
        <taxon>Ascomycota</taxon>
        <taxon>Pezizomycotina</taxon>
        <taxon>Eurotiomycetes</taxon>
        <taxon>Eurotiomycetidae</taxon>
        <taxon>Eurotiales</taxon>
        <taxon>Aspergillaceae</taxon>
        <taxon>Aspergillus</taxon>
        <taxon>Aspergillus subgen. Circumdati</taxon>
    </lineage>
</organism>
<dbReference type="RefSeq" id="XP_001212046.1">
    <property type="nucleotide sequence ID" value="XM_001212046.1"/>
</dbReference>
<dbReference type="EMBL" id="CH476597">
    <property type="protein sequence ID" value="EAU36142.1"/>
    <property type="molecule type" value="Genomic_DNA"/>
</dbReference>
<evidence type="ECO:0000313" key="2">
    <source>
        <dbReference type="Proteomes" id="UP000007963"/>
    </source>
</evidence>
<dbReference type="VEuPathDB" id="FungiDB:ATEG_02868"/>
<dbReference type="HOGENOM" id="CLU_2276913_0_0_1"/>
<name>Q0CTW6_ASPTN</name>